<keyword evidence="2" id="KW-0808">Transferase</keyword>
<proteinExistence type="predicted"/>
<comment type="caution">
    <text evidence="2">The sequence shown here is derived from an EMBL/GenBank/DDBJ whole genome shotgun (WGS) entry which is preliminary data.</text>
</comment>
<dbReference type="Proteomes" id="UP001595713">
    <property type="component" value="Unassembled WGS sequence"/>
</dbReference>
<feature type="domain" description="Polysaccharide pyruvyl transferase" evidence="1">
    <location>
        <begin position="119"/>
        <end position="343"/>
    </location>
</feature>
<dbReference type="PANTHER" id="PTHR36836">
    <property type="entry name" value="COLANIC ACID BIOSYNTHESIS PROTEIN WCAK"/>
    <property type="match status" value="1"/>
</dbReference>
<accession>A0ABV7SVI5</accession>
<name>A0ABV7SVI5_9SPHN</name>
<gene>
    <name evidence="2" type="ORF">ACFONA_07655</name>
</gene>
<dbReference type="EMBL" id="JBHRXP010000002">
    <property type="protein sequence ID" value="MFC3580039.1"/>
    <property type="molecule type" value="Genomic_DNA"/>
</dbReference>
<protein>
    <submittedName>
        <fullName evidence="2">Polysaccharide pyruvyl transferase family protein</fullName>
    </submittedName>
</protein>
<dbReference type="Pfam" id="PF04230">
    <property type="entry name" value="PS_pyruv_trans"/>
    <property type="match status" value="1"/>
</dbReference>
<reference evidence="3" key="1">
    <citation type="journal article" date="2019" name="Int. J. Syst. Evol. Microbiol.">
        <title>The Global Catalogue of Microorganisms (GCM) 10K type strain sequencing project: providing services to taxonomists for standard genome sequencing and annotation.</title>
        <authorList>
            <consortium name="The Broad Institute Genomics Platform"/>
            <consortium name="The Broad Institute Genome Sequencing Center for Infectious Disease"/>
            <person name="Wu L."/>
            <person name="Ma J."/>
        </authorList>
    </citation>
    <scope>NUCLEOTIDE SEQUENCE [LARGE SCALE GENOMIC DNA]</scope>
    <source>
        <strain evidence="3">KCTC 42739</strain>
    </source>
</reference>
<evidence type="ECO:0000313" key="2">
    <source>
        <dbReference type="EMBL" id="MFC3580039.1"/>
    </source>
</evidence>
<evidence type="ECO:0000313" key="3">
    <source>
        <dbReference type="Proteomes" id="UP001595713"/>
    </source>
</evidence>
<keyword evidence="3" id="KW-1185">Reference proteome</keyword>
<sequence length="413" mass="44827">MRPKQINNVLLITRVRTGNQGNQCLSMAWYELLRKAFPQGQVGMIERGAAYLGQFGISDVDPAAPIDGFERLVDAALALPLDAKPSPLHHKSVIDAIVSQPASRKFVTRLTRAGRVHRALGIAAKGYARRIALFRQMDLVVVNPAGEFSGSSLDVALAYLIEVRVAQRLGCKTALVNPSFEIENAVLQKIATYVLDHADLLEFRDDQSRLHYVAVGGKKAAIVLPDAAILTSAPIAEREPMALAVSINALHAEKLRQVPVWEALLQRLEASGYSVTLVSNEMMTDGPLYERFAGVTKARVARGDLGYIDYATMLASFDAVITSRLHTGVLALTSGVPVVPLEPSTFKMNGFFRHLGLEVEVVETATAGWDVAVERQLAALLADRAATSATIIEARDRARARIEATLLPAFAEL</sequence>
<dbReference type="InterPro" id="IPR007345">
    <property type="entry name" value="Polysacch_pyruvyl_Trfase"/>
</dbReference>
<dbReference type="GO" id="GO:0016740">
    <property type="term" value="F:transferase activity"/>
    <property type="evidence" value="ECO:0007669"/>
    <property type="project" value="UniProtKB-KW"/>
</dbReference>
<organism evidence="2 3">
    <name type="scientific">Sphingomonas hylomeconis</name>
    <dbReference type="NCBI Taxonomy" id="1395958"/>
    <lineage>
        <taxon>Bacteria</taxon>
        <taxon>Pseudomonadati</taxon>
        <taxon>Pseudomonadota</taxon>
        <taxon>Alphaproteobacteria</taxon>
        <taxon>Sphingomonadales</taxon>
        <taxon>Sphingomonadaceae</taxon>
        <taxon>Sphingomonas</taxon>
    </lineage>
</organism>
<evidence type="ECO:0000259" key="1">
    <source>
        <dbReference type="Pfam" id="PF04230"/>
    </source>
</evidence>
<dbReference type="PANTHER" id="PTHR36836:SF1">
    <property type="entry name" value="COLANIC ACID BIOSYNTHESIS PROTEIN WCAK"/>
    <property type="match status" value="1"/>
</dbReference>